<dbReference type="InterPro" id="IPR012292">
    <property type="entry name" value="Globin/Proto"/>
</dbReference>
<evidence type="ECO:0000256" key="3">
    <source>
        <dbReference type="ARBA" id="ARBA00022617"/>
    </source>
</evidence>
<dbReference type="FunFam" id="1.10.490.10:FF:000002">
    <property type="entry name" value="Hemoglobin subunit alpha"/>
    <property type="match status" value="1"/>
</dbReference>
<dbReference type="GO" id="GO:0031838">
    <property type="term" value="C:haptoglobin-hemoglobin complex"/>
    <property type="evidence" value="ECO:0007669"/>
    <property type="project" value="TreeGrafter"/>
</dbReference>
<dbReference type="Proteomes" id="UP000438429">
    <property type="component" value="Unassembled WGS sequence"/>
</dbReference>
<dbReference type="CDD" id="cd08927">
    <property type="entry name" value="Hb-alpha-like"/>
    <property type="match status" value="1"/>
</dbReference>
<keyword evidence="2 7" id="KW-0813">Transport</keyword>
<keyword evidence="3 7" id="KW-0349">Heme</keyword>
<keyword evidence="4 7" id="KW-0561">Oxygen transport</keyword>
<evidence type="ECO:0000256" key="7">
    <source>
        <dbReference type="RuleBase" id="RU000356"/>
    </source>
</evidence>
<keyword evidence="5" id="KW-0479">Metal-binding</keyword>
<dbReference type="GO" id="GO:0005506">
    <property type="term" value="F:iron ion binding"/>
    <property type="evidence" value="ECO:0007669"/>
    <property type="project" value="InterPro"/>
</dbReference>
<feature type="domain" description="Globin" evidence="8">
    <location>
        <begin position="2"/>
        <end position="143"/>
    </location>
</feature>
<evidence type="ECO:0000256" key="1">
    <source>
        <dbReference type="ARBA" id="ARBA00008705"/>
    </source>
</evidence>
<evidence type="ECO:0000313" key="9">
    <source>
        <dbReference type="EMBL" id="AWP17401.1"/>
    </source>
</evidence>
<keyword evidence="11" id="KW-1185">Reference proteome</keyword>
<dbReference type="EMBL" id="VEVO01000020">
    <property type="protein sequence ID" value="KAF0025206.1"/>
    <property type="molecule type" value="Genomic_DNA"/>
</dbReference>
<evidence type="ECO:0000256" key="4">
    <source>
        <dbReference type="ARBA" id="ARBA00022621"/>
    </source>
</evidence>
<evidence type="ECO:0000313" key="11">
    <source>
        <dbReference type="Proteomes" id="UP000246464"/>
    </source>
</evidence>
<gene>
    <name evidence="10" type="ORF">F2P81_022087</name>
    <name evidence="9" type="ORF">SMAX5B_020453</name>
</gene>
<dbReference type="Pfam" id="PF00042">
    <property type="entry name" value="Globin"/>
    <property type="match status" value="1"/>
</dbReference>
<reference evidence="10 12" key="2">
    <citation type="submission" date="2019-06" db="EMBL/GenBank/DDBJ databases">
        <title>Draft genomes of female and male turbot (Scophthalmus maximus).</title>
        <authorList>
            <person name="Xu H."/>
            <person name="Xu X.-W."/>
            <person name="Shao C."/>
            <person name="Chen S."/>
        </authorList>
    </citation>
    <scope>NUCLEOTIDE SEQUENCE [LARGE SCALE GENOMIC DNA]</scope>
    <source>
        <strain evidence="10">Ysfricsl-2016a</strain>
        <tissue evidence="10">Blood</tissue>
    </source>
</reference>
<dbReference type="AlphaFoldDB" id="A0A2U9CLD1"/>
<evidence type="ECO:0000313" key="10">
    <source>
        <dbReference type="EMBL" id="KAF0025206.1"/>
    </source>
</evidence>
<name>A0A2U9CLD1_SCOMX</name>
<dbReference type="EMBL" id="CP026260">
    <property type="protein sequence ID" value="AWP17401.1"/>
    <property type="molecule type" value="Genomic_DNA"/>
</dbReference>
<dbReference type="InterPro" id="IPR000971">
    <property type="entry name" value="Globin"/>
</dbReference>
<dbReference type="GO" id="GO:0031720">
    <property type="term" value="F:haptoglobin binding"/>
    <property type="evidence" value="ECO:0007669"/>
    <property type="project" value="TreeGrafter"/>
</dbReference>
<dbReference type="InterPro" id="IPR009050">
    <property type="entry name" value="Globin-like_sf"/>
</dbReference>
<dbReference type="InterPro" id="IPR002338">
    <property type="entry name" value="Hemoglobin_a-typ"/>
</dbReference>
<evidence type="ECO:0000256" key="2">
    <source>
        <dbReference type="ARBA" id="ARBA00022448"/>
    </source>
</evidence>
<dbReference type="PROSITE" id="PS01033">
    <property type="entry name" value="GLOBIN"/>
    <property type="match status" value="1"/>
</dbReference>
<protein>
    <submittedName>
        <fullName evidence="9">Hemoglobin subunit alpha-1</fullName>
    </submittedName>
</protein>
<reference evidence="9 11" key="1">
    <citation type="submission" date="2017-12" db="EMBL/GenBank/DDBJ databases">
        <title>Integrating genomic resources of turbot (Scophthalmus maximus) in depth evaluation of genetic and physical mapping variation across individuals.</title>
        <authorList>
            <person name="Martinez P."/>
        </authorList>
    </citation>
    <scope>NUCLEOTIDE SEQUENCE [LARGE SCALE GENOMIC DNA]</scope>
</reference>
<dbReference type="GO" id="GO:0020037">
    <property type="term" value="F:heme binding"/>
    <property type="evidence" value="ECO:0007669"/>
    <property type="project" value="InterPro"/>
</dbReference>
<dbReference type="GO" id="GO:0004601">
    <property type="term" value="F:peroxidase activity"/>
    <property type="evidence" value="ECO:0007669"/>
    <property type="project" value="TreeGrafter"/>
</dbReference>
<dbReference type="Gene3D" id="1.10.490.10">
    <property type="entry name" value="Globins"/>
    <property type="match status" value="1"/>
</dbReference>
<organism evidence="9 11">
    <name type="scientific">Scophthalmus maximus</name>
    <name type="common">Turbot</name>
    <name type="synonym">Psetta maxima</name>
    <dbReference type="NCBI Taxonomy" id="52904"/>
    <lineage>
        <taxon>Eukaryota</taxon>
        <taxon>Metazoa</taxon>
        <taxon>Chordata</taxon>
        <taxon>Craniata</taxon>
        <taxon>Vertebrata</taxon>
        <taxon>Euteleostomi</taxon>
        <taxon>Actinopterygii</taxon>
        <taxon>Neopterygii</taxon>
        <taxon>Teleostei</taxon>
        <taxon>Neoteleostei</taxon>
        <taxon>Acanthomorphata</taxon>
        <taxon>Carangaria</taxon>
        <taxon>Pleuronectiformes</taxon>
        <taxon>Pleuronectoidei</taxon>
        <taxon>Scophthalmidae</taxon>
        <taxon>Scophthalmus</taxon>
    </lineage>
</organism>
<proteinExistence type="inferred from homology"/>
<keyword evidence="6" id="KW-0408">Iron</keyword>
<dbReference type="InterPro" id="IPR002339">
    <property type="entry name" value="Hemoglobin_pi"/>
</dbReference>
<dbReference type="Proteomes" id="UP000246464">
    <property type="component" value="Chromosome 18"/>
</dbReference>
<dbReference type="GO" id="GO:0019825">
    <property type="term" value="F:oxygen binding"/>
    <property type="evidence" value="ECO:0007669"/>
    <property type="project" value="InterPro"/>
</dbReference>
<dbReference type="SUPFAM" id="SSF46458">
    <property type="entry name" value="Globin-like"/>
    <property type="match status" value="1"/>
</dbReference>
<dbReference type="PRINTS" id="PR00815">
    <property type="entry name" value="PIHAEM"/>
</dbReference>
<evidence type="ECO:0000313" key="12">
    <source>
        <dbReference type="Proteomes" id="UP000438429"/>
    </source>
</evidence>
<accession>A0A2U9CLD1</accession>
<dbReference type="GO" id="GO:0005833">
    <property type="term" value="C:hemoglobin complex"/>
    <property type="evidence" value="ECO:0007669"/>
    <property type="project" value="InterPro"/>
</dbReference>
<comment type="similarity">
    <text evidence="1 7">Belongs to the globin family.</text>
</comment>
<dbReference type="OrthoDB" id="8751793at2759"/>
<dbReference type="GO" id="GO:0072562">
    <property type="term" value="C:blood microparticle"/>
    <property type="evidence" value="ECO:0007669"/>
    <property type="project" value="TreeGrafter"/>
</dbReference>
<evidence type="ECO:0000256" key="5">
    <source>
        <dbReference type="ARBA" id="ARBA00022723"/>
    </source>
</evidence>
<evidence type="ECO:0000256" key="6">
    <source>
        <dbReference type="ARBA" id="ARBA00023004"/>
    </source>
</evidence>
<sequence length="143" mass="15888">MSLNESDKAVVRATWSKISKAADVIGADALGRMLCIYPQTKTYFTHWPDVKPGSAHVKEHGRKVMTGVAMGVAKIDDLSAGLLELSERHAFQLRVDPANFKLLSHCILVVMAIMYPKDFTPEVHVAMDKFLISLSLAISEKYR</sequence>
<dbReference type="PANTHER" id="PTHR11442">
    <property type="entry name" value="HEMOGLOBIN FAMILY MEMBER"/>
    <property type="match status" value="1"/>
</dbReference>
<dbReference type="GO" id="GO:0042744">
    <property type="term" value="P:hydrogen peroxide catabolic process"/>
    <property type="evidence" value="ECO:0007669"/>
    <property type="project" value="TreeGrafter"/>
</dbReference>
<dbReference type="PRINTS" id="PR00612">
    <property type="entry name" value="ALPHAHAEM"/>
</dbReference>
<dbReference type="PANTHER" id="PTHR11442:SF41">
    <property type="entry name" value="HEMOGLOBIN SUBUNIT ZETA"/>
    <property type="match status" value="1"/>
</dbReference>
<dbReference type="InterPro" id="IPR050056">
    <property type="entry name" value="Hemoglobin_oxygen_transport"/>
</dbReference>
<dbReference type="GO" id="GO:0043177">
    <property type="term" value="F:organic acid binding"/>
    <property type="evidence" value="ECO:0007669"/>
    <property type="project" value="TreeGrafter"/>
</dbReference>
<evidence type="ECO:0000259" key="8">
    <source>
        <dbReference type="PROSITE" id="PS01033"/>
    </source>
</evidence>
<dbReference type="GO" id="GO:0005344">
    <property type="term" value="F:oxygen carrier activity"/>
    <property type="evidence" value="ECO:0007669"/>
    <property type="project" value="UniProtKB-KW"/>
</dbReference>